<dbReference type="AlphaFoldDB" id="A0A0C2N1H5"/>
<dbReference type="Pfam" id="PF02724">
    <property type="entry name" value="CDC45"/>
    <property type="match status" value="2"/>
</dbReference>
<name>A0A0C2N1H5_THEKT</name>
<dbReference type="GO" id="GO:0051301">
    <property type="term" value="P:cell division"/>
    <property type="evidence" value="ECO:0007669"/>
    <property type="project" value="UniProtKB-KW"/>
</dbReference>
<organism evidence="6 7">
    <name type="scientific">Thelohanellus kitauei</name>
    <name type="common">Myxosporean</name>
    <dbReference type="NCBI Taxonomy" id="669202"/>
    <lineage>
        <taxon>Eukaryota</taxon>
        <taxon>Metazoa</taxon>
        <taxon>Cnidaria</taxon>
        <taxon>Myxozoa</taxon>
        <taxon>Myxosporea</taxon>
        <taxon>Bivalvulida</taxon>
        <taxon>Platysporina</taxon>
        <taxon>Myxobolidae</taxon>
        <taxon>Thelohanellus</taxon>
    </lineage>
</organism>
<comment type="similarity">
    <text evidence="2">Belongs to the CDC45 family.</text>
</comment>
<dbReference type="OrthoDB" id="10258882at2759"/>
<keyword evidence="3" id="KW-0235">DNA replication</keyword>
<protein>
    <submittedName>
        <fullName evidence="6">Cell division control protein 45</fullName>
    </submittedName>
</protein>
<dbReference type="GO" id="GO:0031261">
    <property type="term" value="C:DNA replication preinitiation complex"/>
    <property type="evidence" value="ECO:0007669"/>
    <property type="project" value="TreeGrafter"/>
</dbReference>
<keyword evidence="6" id="KW-0132">Cell division</keyword>
<reference evidence="6 7" key="1">
    <citation type="journal article" date="2014" name="Genome Biol. Evol.">
        <title>The genome of the myxosporean Thelohanellus kitauei shows adaptations to nutrient acquisition within its fish host.</title>
        <authorList>
            <person name="Yang Y."/>
            <person name="Xiong J."/>
            <person name="Zhou Z."/>
            <person name="Huo F."/>
            <person name="Miao W."/>
            <person name="Ran C."/>
            <person name="Liu Y."/>
            <person name="Zhang J."/>
            <person name="Feng J."/>
            <person name="Wang M."/>
            <person name="Wang M."/>
            <person name="Wang L."/>
            <person name="Yao B."/>
        </authorList>
    </citation>
    <scope>NUCLEOTIDE SEQUENCE [LARGE SCALE GENOMIC DNA]</scope>
    <source>
        <strain evidence="6">Wuqing</strain>
    </source>
</reference>
<evidence type="ECO:0000313" key="6">
    <source>
        <dbReference type="EMBL" id="KII67742.1"/>
    </source>
</evidence>
<dbReference type="PANTHER" id="PTHR10507:SF0">
    <property type="entry name" value="CELL DIVISION CONTROL PROTEIN 45 HOMOLOG"/>
    <property type="match status" value="1"/>
</dbReference>
<dbReference type="GO" id="GO:0003688">
    <property type="term" value="F:DNA replication origin binding"/>
    <property type="evidence" value="ECO:0007669"/>
    <property type="project" value="TreeGrafter"/>
</dbReference>
<comment type="caution">
    <text evidence="6">The sequence shown here is derived from an EMBL/GenBank/DDBJ whole genome shotgun (WGS) entry which is preliminary data.</text>
</comment>
<dbReference type="InterPro" id="IPR003874">
    <property type="entry name" value="CDC45"/>
</dbReference>
<sequence>MIIRNVREEFIKPIRTSNLLIIASISVDSLCSVKIITSLLSSENIRYALTIVVSVEDLMETIISNVHIYKRILLINCGGNVDLSSKFSSDDDLIIFIIDNHLPYNLESIYSTSRVRLMINSNECLDSVPDYHSIFPDEQSNVPESSIAEIRDSYDRYFSYGYAVFIDLSQCSITLFDISSKLGKDAIEYAWYAVCGLTELFLLKRISDEKYKRDCQYLEQQVVRLRSTMNDPSGSFSLKFDMAIHLYFYSHWTLMDSFVNSPVTSSFFQIWSVNGEKKLQRFLADMGVPLIQARNSFSSMDSDLRSSVKDLIVSHSSKFGLHEVSYPSFIANFGYRCKITAADFVLTLISAIEFQVEAQIHIARSMMTSITESVEQFIELHYIICAGPFLFGAVPEENNKNKSITNPLILDMVSHFGLLSHSNLTKNRRARELPFIMTIPIFESEDSVIIGIPPITSKDLVKYKKPDNQRSSCLFSKSN</sequence>
<dbReference type="GO" id="GO:0000727">
    <property type="term" value="P:double-strand break repair via break-induced replication"/>
    <property type="evidence" value="ECO:0007669"/>
    <property type="project" value="TreeGrafter"/>
</dbReference>
<evidence type="ECO:0000256" key="1">
    <source>
        <dbReference type="ARBA" id="ARBA00004123"/>
    </source>
</evidence>
<evidence type="ECO:0000256" key="4">
    <source>
        <dbReference type="ARBA" id="ARBA00023242"/>
    </source>
</evidence>
<keyword evidence="5" id="KW-0131">Cell cycle</keyword>
<dbReference type="OMA" id="EDCFMEA"/>
<evidence type="ECO:0000256" key="5">
    <source>
        <dbReference type="ARBA" id="ARBA00023306"/>
    </source>
</evidence>
<gene>
    <name evidence="6" type="ORF">RF11_01789</name>
</gene>
<dbReference type="GO" id="GO:0006270">
    <property type="term" value="P:DNA replication initiation"/>
    <property type="evidence" value="ECO:0007669"/>
    <property type="project" value="InterPro"/>
</dbReference>
<dbReference type="PANTHER" id="PTHR10507">
    <property type="entry name" value="CDC45-RELATED PROTEIN"/>
    <property type="match status" value="1"/>
</dbReference>
<dbReference type="GO" id="GO:1902977">
    <property type="term" value="P:mitotic DNA replication preinitiation complex assembly"/>
    <property type="evidence" value="ECO:0007669"/>
    <property type="project" value="TreeGrafter"/>
</dbReference>
<accession>A0A0C2N1H5</accession>
<evidence type="ECO:0000313" key="7">
    <source>
        <dbReference type="Proteomes" id="UP000031668"/>
    </source>
</evidence>
<keyword evidence="4" id="KW-0539">Nucleus</keyword>
<comment type="subcellular location">
    <subcellularLocation>
        <location evidence="1">Nucleus</location>
    </subcellularLocation>
</comment>
<evidence type="ECO:0000256" key="3">
    <source>
        <dbReference type="ARBA" id="ARBA00022705"/>
    </source>
</evidence>
<dbReference type="GO" id="GO:0003682">
    <property type="term" value="F:chromatin binding"/>
    <property type="evidence" value="ECO:0007669"/>
    <property type="project" value="TreeGrafter"/>
</dbReference>
<evidence type="ECO:0000256" key="2">
    <source>
        <dbReference type="ARBA" id="ARBA00010727"/>
    </source>
</evidence>
<keyword evidence="7" id="KW-1185">Reference proteome</keyword>
<dbReference type="EMBL" id="JWZT01003119">
    <property type="protein sequence ID" value="KII67742.1"/>
    <property type="molecule type" value="Genomic_DNA"/>
</dbReference>
<dbReference type="GO" id="GO:0003697">
    <property type="term" value="F:single-stranded DNA binding"/>
    <property type="evidence" value="ECO:0007669"/>
    <property type="project" value="TreeGrafter"/>
</dbReference>
<dbReference type="Proteomes" id="UP000031668">
    <property type="component" value="Unassembled WGS sequence"/>
</dbReference>
<proteinExistence type="inferred from homology"/>